<dbReference type="PANTHER" id="PTHR12835">
    <property type="entry name" value="BIOTIN PROTEIN LIGASE"/>
    <property type="match status" value="1"/>
</dbReference>
<dbReference type="Proteomes" id="UP001565200">
    <property type="component" value="Unassembled WGS sequence"/>
</dbReference>
<dbReference type="InterPro" id="IPR004143">
    <property type="entry name" value="BPL_LPL_catalytic"/>
</dbReference>
<dbReference type="CDD" id="cd16442">
    <property type="entry name" value="BPL"/>
    <property type="match status" value="1"/>
</dbReference>
<dbReference type="PROSITE" id="PS51733">
    <property type="entry name" value="BPL_LPL_CATALYTIC"/>
    <property type="match status" value="1"/>
</dbReference>
<sequence length="243" mass="26590">MTDIHHVIRLDECSSTNSYMASVVSGLSHGAVVITDRQTAGRGQRGNSWEAMPGKNLTFSLFIKPDAMPARDQFYISEAVALGITDILRPLLPDNAVAIKWPNDIYVDDCKICGILIENSLIGSSVGYSIAGIGLNVNQQSFYSDAPNPVSLVMLTGVQYDLSKLLDDVVDAILSRLLQHVYERHADYMSSLYRREGAGYRDMSTGEEFHAIIAGIAPTGHMTLLDTEGNSRTYAFKEVALVL</sequence>
<keyword evidence="4" id="KW-1185">Reference proteome</keyword>
<protein>
    <submittedName>
        <fullName evidence="3">Biotin--[acetyl-CoA-carboxylase] ligase</fullName>
        <ecNumber evidence="3">6.3.4.15</ecNumber>
    </submittedName>
</protein>
<dbReference type="SUPFAM" id="SSF55681">
    <property type="entry name" value="Class II aaRS and biotin synthetases"/>
    <property type="match status" value="1"/>
</dbReference>
<dbReference type="Pfam" id="PF03099">
    <property type="entry name" value="BPL_LplA_LipB"/>
    <property type="match status" value="1"/>
</dbReference>
<dbReference type="NCBIfam" id="TIGR00121">
    <property type="entry name" value="birA_ligase"/>
    <property type="match status" value="1"/>
</dbReference>
<dbReference type="Gene3D" id="3.30.930.10">
    <property type="entry name" value="Bira Bifunctional Protein, Domain 2"/>
    <property type="match status" value="1"/>
</dbReference>
<proteinExistence type="predicted"/>
<feature type="domain" description="BPL/LPL catalytic" evidence="2">
    <location>
        <begin position="1"/>
        <end position="181"/>
    </location>
</feature>
<evidence type="ECO:0000259" key="2">
    <source>
        <dbReference type="PROSITE" id="PS51733"/>
    </source>
</evidence>
<dbReference type="InterPro" id="IPR004408">
    <property type="entry name" value="Biotin_CoA_COase_ligase"/>
</dbReference>
<dbReference type="RefSeq" id="WP_121699366.1">
    <property type="nucleotide sequence ID" value="NZ_JBCLPP010000009.1"/>
</dbReference>
<dbReference type="PANTHER" id="PTHR12835:SF5">
    <property type="entry name" value="BIOTIN--PROTEIN LIGASE"/>
    <property type="match status" value="1"/>
</dbReference>
<dbReference type="GO" id="GO:0004077">
    <property type="term" value="F:biotin--[biotin carboxyl-carrier protein] ligase activity"/>
    <property type="evidence" value="ECO:0007669"/>
    <property type="project" value="UniProtKB-EC"/>
</dbReference>
<reference evidence="3 4" key="1">
    <citation type="submission" date="2024-03" db="EMBL/GenBank/DDBJ databases">
        <title>Mouse gut bacterial collection (mGBC) of GemPharmatech.</title>
        <authorList>
            <person name="He Y."/>
            <person name="Dong L."/>
            <person name="Wu D."/>
            <person name="Gao X."/>
            <person name="Lin Z."/>
        </authorList>
    </citation>
    <scope>NUCLEOTIDE SEQUENCE [LARGE SCALE GENOMIC DNA]</scope>
    <source>
        <strain evidence="3 4">54-13</strain>
    </source>
</reference>
<organism evidence="3 4">
    <name type="scientific">Heminiphilus faecis</name>
    <dbReference type="NCBI Taxonomy" id="2601703"/>
    <lineage>
        <taxon>Bacteria</taxon>
        <taxon>Pseudomonadati</taxon>
        <taxon>Bacteroidota</taxon>
        <taxon>Bacteroidia</taxon>
        <taxon>Bacteroidales</taxon>
        <taxon>Muribaculaceae</taxon>
        <taxon>Heminiphilus</taxon>
    </lineage>
</organism>
<name>A0ABV4CU12_9BACT</name>
<accession>A0ABV4CU12</accession>
<dbReference type="EMBL" id="JBCLPP010000009">
    <property type="protein sequence ID" value="MEY8244874.1"/>
    <property type="molecule type" value="Genomic_DNA"/>
</dbReference>
<evidence type="ECO:0000256" key="1">
    <source>
        <dbReference type="ARBA" id="ARBA00022598"/>
    </source>
</evidence>
<evidence type="ECO:0000313" key="3">
    <source>
        <dbReference type="EMBL" id="MEY8244874.1"/>
    </source>
</evidence>
<comment type="caution">
    <text evidence="3">The sequence shown here is derived from an EMBL/GenBank/DDBJ whole genome shotgun (WGS) entry which is preliminary data.</text>
</comment>
<dbReference type="EC" id="6.3.4.15" evidence="3"/>
<dbReference type="InterPro" id="IPR045864">
    <property type="entry name" value="aa-tRNA-synth_II/BPL/LPL"/>
</dbReference>
<keyword evidence="1 3" id="KW-0436">Ligase</keyword>
<gene>
    <name evidence="3" type="ORF">AAK873_04460</name>
</gene>
<evidence type="ECO:0000313" key="4">
    <source>
        <dbReference type="Proteomes" id="UP001565200"/>
    </source>
</evidence>